<dbReference type="PANTHER" id="PTHR42711">
    <property type="entry name" value="ABC TRANSPORTER ATP-BINDING PROTEIN"/>
    <property type="match status" value="1"/>
</dbReference>
<keyword evidence="4 7" id="KW-0067">ATP-binding</keyword>
<keyword evidence="3" id="KW-0547">Nucleotide-binding</keyword>
<keyword evidence="2" id="KW-0813">Transport</keyword>
<dbReference type="CDD" id="cd03230">
    <property type="entry name" value="ABC_DR_subfamily_A"/>
    <property type="match status" value="1"/>
</dbReference>
<protein>
    <submittedName>
        <fullName evidence="7">ABC-2 type transport system ATP-binding protein</fullName>
    </submittedName>
</protein>
<dbReference type="InterPro" id="IPR027417">
    <property type="entry name" value="P-loop_NTPase"/>
</dbReference>
<dbReference type="InterPro" id="IPR003439">
    <property type="entry name" value="ABC_transporter-like_ATP-bd"/>
</dbReference>
<dbReference type="RefSeq" id="WP_184843576.1">
    <property type="nucleotide sequence ID" value="NZ_JACHMN010000003.1"/>
</dbReference>
<evidence type="ECO:0000256" key="5">
    <source>
        <dbReference type="ARBA" id="ARBA00023251"/>
    </source>
</evidence>
<dbReference type="Gene3D" id="3.40.50.300">
    <property type="entry name" value="P-loop containing nucleotide triphosphate hydrolases"/>
    <property type="match status" value="1"/>
</dbReference>
<name>A0A841C2E6_9ACTN</name>
<comment type="subcellular location">
    <subcellularLocation>
        <location evidence="1">Cell membrane</location>
        <topology evidence="1">Peripheral membrane protein</topology>
    </subcellularLocation>
</comment>
<dbReference type="Pfam" id="PF00005">
    <property type="entry name" value="ABC_tran"/>
    <property type="match status" value="1"/>
</dbReference>
<keyword evidence="5" id="KW-0046">Antibiotic resistance</keyword>
<dbReference type="SUPFAM" id="SSF52540">
    <property type="entry name" value="P-loop containing nucleoside triphosphate hydrolases"/>
    <property type="match status" value="1"/>
</dbReference>
<comment type="caution">
    <text evidence="7">The sequence shown here is derived from an EMBL/GenBank/DDBJ whole genome shotgun (WGS) entry which is preliminary data.</text>
</comment>
<sequence length="236" mass="24942">MIVVEDVTIRYGAVPAVDGVSLTVERGEIVGIIGPVGSGKTALLECVEGTRSPDSGRVRVGGVDPHADRTHMSVIAGVAPAGVKYPGRASVGDISKLFAGFYPGGIDHLELLERFGLADRLRRSPNRLTPPEKQRFALVMALLGDPQVVFADDLHLDEDGIIAEQLRRCAREGRTILLASHHLAEAEALCDRVGVLVDGGLAALDTPWTIIRDHAGGGTTLADAYLALTGEPAHVH</sequence>
<dbReference type="Proteomes" id="UP000587527">
    <property type="component" value="Unassembled WGS sequence"/>
</dbReference>
<dbReference type="GO" id="GO:0005886">
    <property type="term" value="C:plasma membrane"/>
    <property type="evidence" value="ECO:0007669"/>
    <property type="project" value="UniProtKB-SubCell"/>
</dbReference>
<evidence type="ECO:0000313" key="7">
    <source>
        <dbReference type="EMBL" id="MBB5873031.1"/>
    </source>
</evidence>
<dbReference type="InterPro" id="IPR050763">
    <property type="entry name" value="ABC_transporter_ATP-binding"/>
</dbReference>
<dbReference type="SMART" id="SM00382">
    <property type="entry name" value="AAA"/>
    <property type="match status" value="1"/>
</dbReference>
<dbReference type="GO" id="GO:0005524">
    <property type="term" value="F:ATP binding"/>
    <property type="evidence" value="ECO:0007669"/>
    <property type="project" value="UniProtKB-KW"/>
</dbReference>
<evidence type="ECO:0000256" key="2">
    <source>
        <dbReference type="ARBA" id="ARBA00022448"/>
    </source>
</evidence>
<dbReference type="EMBL" id="JACHMN010000003">
    <property type="protein sequence ID" value="MBB5873031.1"/>
    <property type="molecule type" value="Genomic_DNA"/>
</dbReference>
<dbReference type="GO" id="GO:0046677">
    <property type="term" value="P:response to antibiotic"/>
    <property type="evidence" value="ECO:0007669"/>
    <property type="project" value="UniProtKB-KW"/>
</dbReference>
<proteinExistence type="predicted"/>
<evidence type="ECO:0000313" key="8">
    <source>
        <dbReference type="Proteomes" id="UP000587527"/>
    </source>
</evidence>
<reference evidence="7 8" key="1">
    <citation type="submission" date="2020-08" db="EMBL/GenBank/DDBJ databases">
        <title>Sequencing the genomes of 1000 actinobacteria strains.</title>
        <authorList>
            <person name="Klenk H.-P."/>
        </authorList>
    </citation>
    <scope>NUCLEOTIDE SEQUENCE [LARGE SCALE GENOMIC DNA]</scope>
    <source>
        <strain evidence="7 8">DSM 45362</strain>
    </source>
</reference>
<evidence type="ECO:0000256" key="1">
    <source>
        <dbReference type="ARBA" id="ARBA00004202"/>
    </source>
</evidence>
<evidence type="ECO:0000259" key="6">
    <source>
        <dbReference type="PROSITE" id="PS50893"/>
    </source>
</evidence>
<feature type="domain" description="ABC transporter" evidence="6">
    <location>
        <begin position="2"/>
        <end position="223"/>
    </location>
</feature>
<keyword evidence="8" id="KW-1185">Reference proteome</keyword>
<organism evidence="7 8">
    <name type="scientific">Allocatelliglobosispora scoriae</name>
    <dbReference type="NCBI Taxonomy" id="643052"/>
    <lineage>
        <taxon>Bacteria</taxon>
        <taxon>Bacillati</taxon>
        <taxon>Actinomycetota</taxon>
        <taxon>Actinomycetes</taxon>
        <taxon>Micromonosporales</taxon>
        <taxon>Micromonosporaceae</taxon>
        <taxon>Allocatelliglobosispora</taxon>
    </lineage>
</organism>
<gene>
    <name evidence="7" type="ORF">F4553_006465</name>
</gene>
<dbReference type="PANTHER" id="PTHR42711:SF16">
    <property type="entry name" value="ABC TRANSPORTER ATP-BINDING PROTEIN"/>
    <property type="match status" value="1"/>
</dbReference>
<accession>A0A841C2E6</accession>
<evidence type="ECO:0000256" key="4">
    <source>
        <dbReference type="ARBA" id="ARBA00022840"/>
    </source>
</evidence>
<dbReference type="InterPro" id="IPR003593">
    <property type="entry name" value="AAA+_ATPase"/>
</dbReference>
<evidence type="ECO:0000256" key="3">
    <source>
        <dbReference type="ARBA" id="ARBA00022741"/>
    </source>
</evidence>
<dbReference type="AlphaFoldDB" id="A0A841C2E6"/>
<dbReference type="PROSITE" id="PS50893">
    <property type="entry name" value="ABC_TRANSPORTER_2"/>
    <property type="match status" value="1"/>
</dbReference>
<dbReference type="GO" id="GO:0016887">
    <property type="term" value="F:ATP hydrolysis activity"/>
    <property type="evidence" value="ECO:0007669"/>
    <property type="project" value="InterPro"/>
</dbReference>